<dbReference type="GO" id="GO:0046656">
    <property type="term" value="P:folic acid biosynthetic process"/>
    <property type="evidence" value="ECO:0007669"/>
    <property type="project" value="UniProtKB-UniRule"/>
</dbReference>
<name>A0AA39S8H7_ACESA</name>
<comment type="caution">
    <text evidence="11">The sequence shown here is derived from an EMBL/GenBank/DDBJ whole genome shotgun (WGS) entry which is preliminary data.</text>
</comment>
<evidence type="ECO:0000259" key="10">
    <source>
        <dbReference type="SMART" id="SM00905"/>
    </source>
</evidence>
<dbReference type="Gene3D" id="3.30.1130.10">
    <property type="match status" value="1"/>
</dbReference>
<dbReference type="FunFam" id="3.30.1130.10:FF:000003">
    <property type="entry name" value="7,8-dihydroneopterin aldolase"/>
    <property type="match status" value="1"/>
</dbReference>
<evidence type="ECO:0000256" key="4">
    <source>
        <dbReference type="ARBA" id="ARBA00022909"/>
    </source>
</evidence>
<organism evidence="11 12">
    <name type="scientific">Acer saccharum</name>
    <name type="common">Sugar maple</name>
    <dbReference type="NCBI Taxonomy" id="4024"/>
    <lineage>
        <taxon>Eukaryota</taxon>
        <taxon>Viridiplantae</taxon>
        <taxon>Streptophyta</taxon>
        <taxon>Embryophyta</taxon>
        <taxon>Tracheophyta</taxon>
        <taxon>Spermatophyta</taxon>
        <taxon>Magnoliopsida</taxon>
        <taxon>eudicotyledons</taxon>
        <taxon>Gunneridae</taxon>
        <taxon>Pentapetalae</taxon>
        <taxon>rosids</taxon>
        <taxon>malvids</taxon>
        <taxon>Sapindales</taxon>
        <taxon>Sapindaceae</taxon>
        <taxon>Hippocastanoideae</taxon>
        <taxon>Acereae</taxon>
        <taxon>Acer</taxon>
    </lineage>
</organism>
<reference evidence="11" key="2">
    <citation type="submission" date="2023-06" db="EMBL/GenBank/DDBJ databases">
        <authorList>
            <person name="Swenson N.G."/>
            <person name="Wegrzyn J.L."/>
            <person name="Mcevoy S.L."/>
        </authorList>
    </citation>
    <scope>NUCLEOTIDE SEQUENCE</scope>
    <source>
        <strain evidence="11">NS2018</strain>
        <tissue evidence="11">Leaf</tissue>
    </source>
</reference>
<feature type="region of interest" description="Disordered" evidence="9">
    <location>
        <begin position="264"/>
        <end position="288"/>
    </location>
</feature>
<feature type="compositionally biased region" description="Low complexity" evidence="9">
    <location>
        <begin position="273"/>
        <end position="288"/>
    </location>
</feature>
<dbReference type="AlphaFoldDB" id="A0AA39S8H7"/>
<dbReference type="SMART" id="SM00905">
    <property type="entry name" value="FolB"/>
    <property type="match status" value="1"/>
</dbReference>
<evidence type="ECO:0000256" key="3">
    <source>
        <dbReference type="ARBA" id="ARBA00005708"/>
    </source>
</evidence>
<gene>
    <name evidence="11" type="ORF">LWI29_036506</name>
</gene>
<dbReference type="GO" id="GO:0004150">
    <property type="term" value="F:dihydroneopterin aldolase activity"/>
    <property type="evidence" value="ECO:0007669"/>
    <property type="project" value="UniProtKB-UniRule"/>
</dbReference>
<comment type="pathway">
    <text evidence="2 8">Cofactor biosynthesis; tetrahydrofolate biosynthesis; 2-amino-4-hydroxy-6-hydroxymethyl-7,8-dihydropteridine diphosphate from 7,8-dihydroneopterin triphosphate: step 3/4.</text>
</comment>
<comment type="function">
    <text evidence="8">Catalyzes the conversion of 7,8-dihydroneopterin to 6-hydroxymethyl-7,8-dihydropterin.</text>
</comment>
<comment type="subunit">
    <text evidence="7">Homooctamer. Forms a hollow cylinder assembled from two ring-shaped tetramers.</text>
</comment>
<dbReference type="GO" id="GO:0005737">
    <property type="term" value="C:cytoplasm"/>
    <property type="evidence" value="ECO:0007669"/>
    <property type="project" value="TreeGrafter"/>
</dbReference>
<evidence type="ECO:0000313" key="12">
    <source>
        <dbReference type="Proteomes" id="UP001168877"/>
    </source>
</evidence>
<reference evidence="11" key="1">
    <citation type="journal article" date="2022" name="Plant J.">
        <title>Strategies of tolerance reflected in two North American maple genomes.</title>
        <authorList>
            <person name="McEvoy S.L."/>
            <person name="Sezen U.U."/>
            <person name="Trouern-Trend A."/>
            <person name="McMahon S.M."/>
            <person name="Schaberg P.G."/>
            <person name="Yang J."/>
            <person name="Wegrzyn J.L."/>
            <person name="Swenson N.G."/>
        </authorList>
    </citation>
    <scope>NUCLEOTIDE SEQUENCE</scope>
    <source>
        <strain evidence="11">NS2018</strain>
    </source>
</reference>
<dbReference type="PANTHER" id="PTHR42844:SF1">
    <property type="entry name" value="DIHYDRONEOPTERIN ALDOLASE 1-RELATED"/>
    <property type="match status" value="1"/>
</dbReference>
<evidence type="ECO:0000256" key="2">
    <source>
        <dbReference type="ARBA" id="ARBA00005013"/>
    </source>
</evidence>
<dbReference type="NCBIfam" id="TIGR00525">
    <property type="entry name" value="folB"/>
    <property type="match status" value="1"/>
</dbReference>
<proteinExistence type="inferred from homology"/>
<sequence length="500" mass="55324">MRASNLFSKNNFWDRKGSVHSRSQYSNNASEGRWRILRHQKVLAVGKKRAIVDREDNKAVTSADRRNIEGMGGGGPSLDDLGSINEGTDMKTFEKVILVGNYESMEPCIGPNGLKPEPKTVGKQPGNGLEKHAHYQTNTPSPTITSDLDKLFGPLAPIQDTSNTDKKSWDRPKKTRAGRAVNLSAYKTRWVRKPRVLTNGDSDQFQQVEGKKRKGTEISKEDSKNKCETSITTELKGHDDLSISKKTKYGLGITEAIHKEESALDGRDEGIGSKSTNATDASSNSNINSVSNKVSISAESITWKGVLSSAKSLTNEVILVEIWVSRRRSTLTIWPSLAVLAVRRSLPGRRSKLAACRRSTLASRAIIMEDVEMMRGDKLILRGLKFHGFHGVNPEERKLGQKFLIDIDAWMDLRLAGKTDNISDTVSYTDIYRISKEVLEGQPQNLLESVAQLIASATLAKFPQISAVRVKVGKPHVAVHGALDYLGVEIFRYRSTDVPK</sequence>
<dbReference type="Proteomes" id="UP001168877">
    <property type="component" value="Unassembled WGS sequence"/>
</dbReference>
<dbReference type="InterPro" id="IPR043133">
    <property type="entry name" value="GTP-CH-I_C/QueF"/>
</dbReference>
<feature type="region of interest" description="Disordered" evidence="9">
    <location>
        <begin position="122"/>
        <end position="176"/>
    </location>
</feature>
<evidence type="ECO:0000256" key="6">
    <source>
        <dbReference type="ARBA" id="ARBA00055579"/>
    </source>
</evidence>
<feature type="compositionally biased region" description="Polar residues" evidence="9">
    <location>
        <begin position="135"/>
        <end position="146"/>
    </location>
</feature>
<dbReference type="NCBIfam" id="TIGR00526">
    <property type="entry name" value="folB_dom"/>
    <property type="match status" value="1"/>
</dbReference>
<evidence type="ECO:0000256" key="1">
    <source>
        <dbReference type="ARBA" id="ARBA00001353"/>
    </source>
</evidence>
<keyword evidence="4 8" id="KW-0289">Folate biosynthesis</keyword>
<comment type="similarity">
    <text evidence="3 8">Belongs to the DHNA family.</text>
</comment>
<dbReference type="GO" id="GO:0046654">
    <property type="term" value="P:tetrahydrofolate biosynthetic process"/>
    <property type="evidence" value="ECO:0007669"/>
    <property type="project" value="UniProtKB-UniRule"/>
</dbReference>
<feature type="compositionally biased region" description="Basic and acidic residues" evidence="9">
    <location>
        <begin position="163"/>
        <end position="172"/>
    </location>
</feature>
<evidence type="ECO:0000256" key="9">
    <source>
        <dbReference type="SAM" id="MobiDB-lite"/>
    </source>
</evidence>
<evidence type="ECO:0000256" key="7">
    <source>
        <dbReference type="ARBA" id="ARBA00063311"/>
    </source>
</evidence>
<dbReference type="CDD" id="cd00534">
    <property type="entry name" value="DHNA_DHNTPE"/>
    <property type="match status" value="1"/>
</dbReference>
<dbReference type="InterPro" id="IPR006156">
    <property type="entry name" value="Dihydroneopterin_aldolase"/>
</dbReference>
<evidence type="ECO:0000256" key="8">
    <source>
        <dbReference type="RuleBase" id="RU362079"/>
    </source>
</evidence>
<keyword evidence="12" id="KW-1185">Reference proteome</keyword>
<dbReference type="Pfam" id="PF02152">
    <property type="entry name" value="FolB"/>
    <property type="match status" value="1"/>
</dbReference>
<dbReference type="InterPro" id="IPR006157">
    <property type="entry name" value="FolB_dom"/>
</dbReference>
<comment type="function">
    <text evidence="6">Catalyzes the conversion of 7,8-dihydroneopterin into 6-hydroxymethyl-7,8-dihydropterin, a biosynthetic precursor of the vitamin tetrahydrofolate. Can use L-threo-dihydroneopterin and D-erythro-dihydroneopterin as substrates for the formation of 6-hydroxymethyldihydropterin, but it can also catalyze the epimerization of carbon 2' of dihydroneopterin and dihydromonapterin.</text>
</comment>
<dbReference type="PANTHER" id="PTHR42844">
    <property type="entry name" value="DIHYDRONEOPTERIN ALDOLASE 1-RELATED"/>
    <property type="match status" value="1"/>
</dbReference>
<keyword evidence="5 8" id="KW-0456">Lyase</keyword>
<feature type="region of interest" description="Disordered" evidence="9">
    <location>
        <begin position="197"/>
        <end position="227"/>
    </location>
</feature>
<protein>
    <recommendedName>
        <fullName evidence="8">7,8-dihydroneopterin aldolase</fullName>
        <ecNumber evidence="8">4.1.2.25</ecNumber>
    </recommendedName>
</protein>
<dbReference type="SUPFAM" id="SSF55620">
    <property type="entry name" value="Tetrahydrobiopterin biosynthesis enzymes-like"/>
    <property type="match status" value="1"/>
</dbReference>
<dbReference type="EMBL" id="JAUESC010000383">
    <property type="protein sequence ID" value="KAK0585932.1"/>
    <property type="molecule type" value="Genomic_DNA"/>
</dbReference>
<comment type="catalytic activity">
    <reaction evidence="1 8">
        <text>7,8-dihydroneopterin = 6-hydroxymethyl-7,8-dihydropterin + glycolaldehyde</text>
        <dbReference type="Rhea" id="RHEA:10540"/>
        <dbReference type="ChEBI" id="CHEBI:17001"/>
        <dbReference type="ChEBI" id="CHEBI:17071"/>
        <dbReference type="ChEBI" id="CHEBI:44841"/>
        <dbReference type="EC" id="4.1.2.25"/>
    </reaction>
</comment>
<evidence type="ECO:0000313" key="11">
    <source>
        <dbReference type="EMBL" id="KAK0585932.1"/>
    </source>
</evidence>
<dbReference type="EC" id="4.1.2.25" evidence="8"/>
<feature type="compositionally biased region" description="Basic and acidic residues" evidence="9">
    <location>
        <begin position="215"/>
        <end position="227"/>
    </location>
</feature>
<feature type="domain" description="Dihydroneopterin aldolase/epimerase" evidence="10">
    <location>
        <begin position="379"/>
        <end position="492"/>
    </location>
</feature>
<evidence type="ECO:0000256" key="5">
    <source>
        <dbReference type="ARBA" id="ARBA00023239"/>
    </source>
</evidence>
<accession>A0AA39S8H7</accession>